<evidence type="ECO:0000313" key="2">
    <source>
        <dbReference type="EMBL" id="MFL9842122.1"/>
    </source>
</evidence>
<dbReference type="EMBL" id="JBELQC010000002">
    <property type="protein sequence ID" value="MFL9842122.1"/>
    <property type="molecule type" value="Genomic_DNA"/>
</dbReference>
<name>A0ABW8YRQ4_9SPHN</name>
<evidence type="ECO:0000313" key="3">
    <source>
        <dbReference type="Proteomes" id="UP001629244"/>
    </source>
</evidence>
<evidence type="ECO:0000256" key="1">
    <source>
        <dbReference type="SAM" id="MobiDB-lite"/>
    </source>
</evidence>
<gene>
    <name evidence="2" type="ORF">ABS767_14215</name>
</gene>
<protein>
    <submittedName>
        <fullName evidence="2">Antitoxin</fullName>
    </submittedName>
</protein>
<proteinExistence type="predicted"/>
<comment type="caution">
    <text evidence="2">The sequence shown here is derived from an EMBL/GenBank/DDBJ whole genome shotgun (WGS) entry which is preliminary data.</text>
</comment>
<sequence length="63" mass="7175">MARMNAEREIFDRPDEAEADRLSDAEADADIAAGRFVDHEEVAAWLATWGKPDEKPAPEEWFK</sequence>
<accession>A0ABW8YRQ4</accession>
<organism evidence="2 3">
    <name type="scientific">Sphingomonas plantiphila</name>
    <dbReference type="NCBI Taxonomy" id="3163295"/>
    <lineage>
        <taxon>Bacteria</taxon>
        <taxon>Pseudomonadati</taxon>
        <taxon>Pseudomonadota</taxon>
        <taxon>Alphaproteobacteria</taxon>
        <taxon>Sphingomonadales</taxon>
        <taxon>Sphingomonadaceae</taxon>
        <taxon>Sphingomonas</taxon>
    </lineage>
</organism>
<reference evidence="2 3" key="1">
    <citation type="submission" date="2024-06" db="EMBL/GenBank/DDBJ databases">
        <authorList>
            <person name="Kaempfer P."/>
            <person name="Viver T."/>
        </authorList>
    </citation>
    <scope>NUCLEOTIDE SEQUENCE [LARGE SCALE GENOMIC DNA]</scope>
    <source>
        <strain evidence="2 3">ST-64</strain>
    </source>
</reference>
<feature type="region of interest" description="Disordered" evidence="1">
    <location>
        <begin position="1"/>
        <end position="22"/>
    </location>
</feature>
<keyword evidence="3" id="KW-1185">Reference proteome</keyword>
<dbReference type="Proteomes" id="UP001629244">
    <property type="component" value="Unassembled WGS sequence"/>
</dbReference>